<reference evidence="2" key="1">
    <citation type="submission" date="2022-07" db="EMBL/GenBank/DDBJ databases">
        <title>Genome analysis of Parmales, a sister group of diatoms, reveals the evolutionary specialization of diatoms from phago-mixotrophs to photoautotrophs.</title>
        <authorList>
            <person name="Ban H."/>
            <person name="Sato S."/>
            <person name="Yoshikawa S."/>
            <person name="Kazumasa Y."/>
            <person name="Nakamura Y."/>
            <person name="Ichinomiya M."/>
            <person name="Saitoh K."/>
            <person name="Sato N."/>
            <person name="Blanc-Mathieu R."/>
            <person name="Endo H."/>
            <person name="Kuwata A."/>
            <person name="Ogata H."/>
        </authorList>
    </citation>
    <scope>NUCLEOTIDE SEQUENCE</scope>
</reference>
<comment type="caution">
    <text evidence="2">The sequence shown here is derived from an EMBL/GenBank/DDBJ whole genome shotgun (WGS) entry which is preliminary data.</text>
</comment>
<keyword evidence="3" id="KW-1185">Reference proteome</keyword>
<dbReference type="OrthoDB" id="10348292at2759"/>
<sequence>MGRTGETSEDSSPSTPVDIDTLKSHIQQQGVLLDALSRKNESLERALVGTSSKMDRLLGVLVEERKQRESEVSALNVRVEVLNDRVHAMRVAFRACKKKLIDAAANAIVGKHRVNIDG</sequence>
<gene>
    <name evidence="2" type="ORF">TrRE_jg9236</name>
</gene>
<evidence type="ECO:0000313" key="3">
    <source>
        <dbReference type="Proteomes" id="UP001165082"/>
    </source>
</evidence>
<organism evidence="2 3">
    <name type="scientific">Triparma retinervis</name>
    <dbReference type="NCBI Taxonomy" id="2557542"/>
    <lineage>
        <taxon>Eukaryota</taxon>
        <taxon>Sar</taxon>
        <taxon>Stramenopiles</taxon>
        <taxon>Ochrophyta</taxon>
        <taxon>Bolidophyceae</taxon>
        <taxon>Parmales</taxon>
        <taxon>Triparmaceae</taxon>
        <taxon>Triparma</taxon>
    </lineage>
</organism>
<keyword evidence="1" id="KW-0175">Coiled coil</keyword>
<dbReference type="AlphaFoldDB" id="A0A9W7L696"/>
<protein>
    <submittedName>
        <fullName evidence="2">Uncharacterized protein</fullName>
    </submittedName>
</protein>
<accession>A0A9W7L696</accession>
<dbReference type="EMBL" id="BRXZ01007712">
    <property type="protein sequence ID" value="GMI32703.1"/>
    <property type="molecule type" value="Genomic_DNA"/>
</dbReference>
<name>A0A9W7L696_9STRA</name>
<feature type="coiled-coil region" evidence="1">
    <location>
        <begin position="26"/>
        <end position="53"/>
    </location>
</feature>
<dbReference type="Proteomes" id="UP001165082">
    <property type="component" value="Unassembled WGS sequence"/>
</dbReference>
<evidence type="ECO:0000313" key="2">
    <source>
        <dbReference type="EMBL" id="GMI32703.1"/>
    </source>
</evidence>
<evidence type="ECO:0000256" key="1">
    <source>
        <dbReference type="SAM" id="Coils"/>
    </source>
</evidence>
<proteinExistence type="predicted"/>